<keyword evidence="3 6" id="KW-0812">Transmembrane</keyword>
<protein>
    <submittedName>
        <fullName evidence="7">Flippase-like domain-containing protein</fullName>
    </submittedName>
</protein>
<evidence type="ECO:0000256" key="1">
    <source>
        <dbReference type="ARBA" id="ARBA00004651"/>
    </source>
</evidence>
<feature type="transmembrane region" description="Helical" evidence="6">
    <location>
        <begin position="215"/>
        <end position="234"/>
    </location>
</feature>
<dbReference type="GO" id="GO:0005886">
    <property type="term" value="C:plasma membrane"/>
    <property type="evidence" value="ECO:0007669"/>
    <property type="project" value="UniProtKB-SubCell"/>
</dbReference>
<name>A0A9X1FMN8_9FLAO</name>
<keyword evidence="4 6" id="KW-1133">Transmembrane helix</keyword>
<evidence type="ECO:0000256" key="3">
    <source>
        <dbReference type="ARBA" id="ARBA00022692"/>
    </source>
</evidence>
<dbReference type="NCBIfam" id="TIGR00374">
    <property type="entry name" value="flippase-like domain"/>
    <property type="match status" value="1"/>
</dbReference>
<evidence type="ECO:0000313" key="8">
    <source>
        <dbReference type="Proteomes" id="UP001138686"/>
    </source>
</evidence>
<evidence type="ECO:0000256" key="4">
    <source>
        <dbReference type="ARBA" id="ARBA00022989"/>
    </source>
</evidence>
<keyword evidence="8" id="KW-1185">Reference proteome</keyword>
<feature type="transmembrane region" description="Helical" evidence="6">
    <location>
        <begin position="163"/>
        <end position="181"/>
    </location>
</feature>
<feature type="transmembrane region" description="Helical" evidence="6">
    <location>
        <begin position="129"/>
        <end position="147"/>
    </location>
</feature>
<evidence type="ECO:0000256" key="2">
    <source>
        <dbReference type="ARBA" id="ARBA00022475"/>
    </source>
</evidence>
<feature type="transmembrane region" description="Helical" evidence="6">
    <location>
        <begin position="299"/>
        <end position="316"/>
    </location>
</feature>
<organism evidence="7 8">
    <name type="scientific">Halomarinibacterium sedimenti</name>
    <dbReference type="NCBI Taxonomy" id="2857106"/>
    <lineage>
        <taxon>Bacteria</taxon>
        <taxon>Pseudomonadati</taxon>
        <taxon>Bacteroidota</taxon>
        <taxon>Flavobacteriia</taxon>
        <taxon>Flavobacteriales</taxon>
        <taxon>Flavobacteriaceae</taxon>
        <taxon>Halomarinibacterium</taxon>
    </lineage>
</organism>
<feature type="transmembrane region" description="Helical" evidence="6">
    <location>
        <begin position="268"/>
        <end position="293"/>
    </location>
</feature>
<comment type="subcellular location">
    <subcellularLocation>
        <location evidence="1">Cell membrane</location>
        <topology evidence="1">Multi-pass membrane protein</topology>
    </subcellularLocation>
</comment>
<comment type="caution">
    <text evidence="7">The sequence shown here is derived from an EMBL/GenBank/DDBJ whole genome shotgun (WGS) entry which is preliminary data.</text>
</comment>
<dbReference type="PANTHER" id="PTHR39087">
    <property type="entry name" value="UPF0104 MEMBRANE PROTEIN MJ1595"/>
    <property type="match status" value="1"/>
</dbReference>
<dbReference type="EMBL" id="JAHWDP010000001">
    <property type="protein sequence ID" value="MBW2937058.1"/>
    <property type="molecule type" value="Genomic_DNA"/>
</dbReference>
<dbReference type="PANTHER" id="PTHR39087:SF2">
    <property type="entry name" value="UPF0104 MEMBRANE PROTEIN MJ1595"/>
    <property type="match status" value="1"/>
</dbReference>
<evidence type="ECO:0000256" key="6">
    <source>
        <dbReference type="SAM" id="Phobius"/>
    </source>
</evidence>
<proteinExistence type="predicted"/>
<dbReference type="InterPro" id="IPR022791">
    <property type="entry name" value="L-PG_synthase/AglD"/>
</dbReference>
<dbReference type="Proteomes" id="UP001138686">
    <property type="component" value="Unassembled WGS sequence"/>
</dbReference>
<sequence>MNKSLSKFLQLFIPLALGVFLIWYFYSKFTPEQWDELVFHFKNANYFIVIASVLMSVLSHVIRAYRWNFMLDPLGYKPRLLNNFFAVSTAYFMNLFIPKSGEVSRAVVIDKYEKVPFEKGFGTIISERVVDLFFLLLFTILAVLLQFDELYDYITQLIPFKKLAFAFGILLLGIFAFYVFLKKSKGPISRRIKNFVRGLKDGVFSILKMKKKGAFIFHSLLIWGLYLLSFYTATQALPETSFISFGTIIITFVVGSFTFAFTNSGLGYYPLAIAGILLIFGIPETVGTALGWIVWTSNVIYIIVSGVLSLVFLPIYNRNK</sequence>
<dbReference type="Pfam" id="PF03706">
    <property type="entry name" value="LPG_synthase_TM"/>
    <property type="match status" value="1"/>
</dbReference>
<keyword evidence="2" id="KW-1003">Cell membrane</keyword>
<dbReference type="RefSeq" id="WP_219051125.1">
    <property type="nucleotide sequence ID" value="NZ_JAHWDP010000001.1"/>
</dbReference>
<feature type="transmembrane region" description="Helical" evidence="6">
    <location>
        <begin position="46"/>
        <end position="65"/>
    </location>
</feature>
<feature type="transmembrane region" description="Helical" evidence="6">
    <location>
        <begin position="240"/>
        <end position="261"/>
    </location>
</feature>
<keyword evidence="5 6" id="KW-0472">Membrane</keyword>
<dbReference type="AlphaFoldDB" id="A0A9X1FMN8"/>
<gene>
    <name evidence="7" type="ORF">KXJ69_03010</name>
</gene>
<evidence type="ECO:0000313" key="7">
    <source>
        <dbReference type="EMBL" id="MBW2937058.1"/>
    </source>
</evidence>
<evidence type="ECO:0000256" key="5">
    <source>
        <dbReference type="ARBA" id="ARBA00023136"/>
    </source>
</evidence>
<accession>A0A9X1FMN8</accession>
<reference evidence="7" key="1">
    <citation type="submission" date="2021-07" db="EMBL/GenBank/DDBJ databases">
        <title>Aureisphaera sp. CAU 1614 isolated from sea sediment.</title>
        <authorList>
            <person name="Kim W."/>
        </authorList>
    </citation>
    <scope>NUCLEOTIDE SEQUENCE</scope>
    <source>
        <strain evidence="7">CAU 1614</strain>
    </source>
</reference>
<feature type="transmembrane region" description="Helical" evidence="6">
    <location>
        <begin position="7"/>
        <end position="26"/>
    </location>
</feature>